<evidence type="ECO:0000256" key="4">
    <source>
        <dbReference type="ARBA" id="ARBA00023163"/>
    </source>
</evidence>
<dbReference type="Pfam" id="PF00126">
    <property type="entry name" value="HTH_1"/>
    <property type="match status" value="1"/>
</dbReference>
<dbReference type="STRING" id="360910.BAV2430"/>
<dbReference type="Pfam" id="PF03466">
    <property type="entry name" value="LysR_substrate"/>
    <property type="match status" value="1"/>
</dbReference>
<dbReference type="Gene3D" id="3.40.190.290">
    <property type="match status" value="1"/>
</dbReference>
<dbReference type="OrthoDB" id="9785974at2"/>
<dbReference type="SUPFAM" id="SSF53850">
    <property type="entry name" value="Periplasmic binding protein-like II"/>
    <property type="match status" value="1"/>
</dbReference>
<dbReference type="PANTHER" id="PTHR30419:SF2">
    <property type="entry name" value="LYSR FAMILY TRANSCRIPTIONAL REGULATOR"/>
    <property type="match status" value="1"/>
</dbReference>
<dbReference type="InterPro" id="IPR036390">
    <property type="entry name" value="WH_DNA-bd_sf"/>
</dbReference>
<dbReference type="SUPFAM" id="SSF46785">
    <property type="entry name" value="Winged helix' DNA-binding domain"/>
    <property type="match status" value="1"/>
</dbReference>
<keyword evidence="7" id="KW-1185">Reference proteome</keyword>
<sequence>MHFDLTDLRLFLHICEKGSITAGAQASHLALPSASARLRGLEASLGTALFLRERRGVAPTPAGLALAHHARLVLQHVTHLQEDLSEYALGFKGQVRLLCNTAAISEFLPDPLGAFLMAHPNVDIDVQEEPSYRIVPALMQGAADVGIVSDAVDLTGMDVRPFRADRLDLLVPAGHPLIGCEPLRFAETLDYDYVALESGSALTAHLDDQAARAGRRMRARVRMRTFASIARMVEQGVGVAVIPQSAARRLRLGGSLRRLALADDWADRRLVLCARGLAHAPAYVQSLVAALTSSPTD</sequence>
<dbReference type="InterPro" id="IPR036388">
    <property type="entry name" value="WH-like_DNA-bd_sf"/>
</dbReference>
<dbReference type="Gene3D" id="1.10.10.10">
    <property type="entry name" value="Winged helix-like DNA-binding domain superfamily/Winged helix DNA-binding domain"/>
    <property type="match status" value="1"/>
</dbReference>
<keyword evidence="3" id="KW-0238">DNA-binding</keyword>
<evidence type="ECO:0000259" key="5">
    <source>
        <dbReference type="PROSITE" id="PS50931"/>
    </source>
</evidence>
<dbReference type="GO" id="GO:0003677">
    <property type="term" value="F:DNA binding"/>
    <property type="evidence" value="ECO:0007669"/>
    <property type="project" value="UniProtKB-KW"/>
</dbReference>
<dbReference type="Proteomes" id="UP000001977">
    <property type="component" value="Chromosome"/>
</dbReference>
<dbReference type="GO" id="GO:0005829">
    <property type="term" value="C:cytosol"/>
    <property type="evidence" value="ECO:0007669"/>
    <property type="project" value="TreeGrafter"/>
</dbReference>
<proteinExistence type="inferred from homology"/>
<dbReference type="KEGG" id="bav:BAV2430"/>
<dbReference type="InterPro" id="IPR005119">
    <property type="entry name" value="LysR_subst-bd"/>
</dbReference>
<evidence type="ECO:0000256" key="2">
    <source>
        <dbReference type="ARBA" id="ARBA00023015"/>
    </source>
</evidence>
<gene>
    <name evidence="6" type="ordered locus">BAV2430</name>
</gene>
<dbReference type="PANTHER" id="PTHR30419">
    <property type="entry name" value="HTH-TYPE TRANSCRIPTIONAL REGULATOR YBHD"/>
    <property type="match status" value="1"/>
</dbReference>
<dbReference type="PROSITE" id="PS50931">
    <property type="entry name" value="HTH_LYSR"/>
    <property type="match status" value="1"/>
</dbReference>
<evidence type="ECO:0000256" key="1">
    <source>
        <dbReference type="ARBA" id="ARBA00009437"/>
    </source>
</evidence>
<dbReference type="InterPro" id="IPR000847">
    <property type="entry name" value="LysR_HTH_N"/>
</dbReference>
<dbReference type="GO" id="GO:0003700">
    <property type="term" value="F:DNA-binding transcription factor activity"/>
    <property type="evidence" value="ECO:0007669"/>
    <property type="project" value="InterPro"/>
</dbReference>
<dbReference type="InterPro" id="IPR050950">
    <property type="entry name" value="HTH-type_LysR_regulators"/>
</dbReference>
<keyword evidence="4" id="KW-0804">Transcription</keyword>
<reference evidence="6 7" key="1">
    <citation type="journal article" date="2006" name="J. Bacteriol.">
        <title>Comparison of the genome sequence of the poultry pathogen Bordetella avium with those of B. bronchiseptica, B. pertussis, and B. parapertussis reveals extensive diversity in surface structures associated with host interaction.</title>
        <authorList>
            <person name="Sebaihia M."/>
            <person name="Preston A."/>
            <person name="Maskell D.J."/>
            <person name="Kuzmiak H."/>
            <person name="Connell T.D."/>
            <person name="King N.D."/>
            <person name="Orndorff P.E."/>
            <person name="Miyamoto D.M."/>
            <person name="Thomson N.R."/>
            <person name="Harris D."/>
            <person name="Goble A."/>
            <person name="Lord A."/>
            <person name="Murphy L."/>
            <person name="Quail M.A."/>
            <person name="Rutter S."/>
            <person name="Squares R."/>
            <person name="Squares S."/>
            <person name="Woodward J."/>
            <person name="Parkhill J."/>
            <person name="Temple L.M."/>
        </authorList>
    </citation>
    <scope>NUCLEOTIDE SEQUENCE [LARGE SCALE GENOMIC DNA]</scope>
    <source>
        <strain evidence="6 7">197N</strain>
    </source>
</reference>
<feature type="domain" description="HTH lysR-type" evidence="5">
    <location>
        <begin position="3"/>
        <end position="60"/>
    </location>
</feature>
<organism evidence="6 7">
    <name type="scientific">Bordetella avium (strain 197N)</name>
    <dbReference type="NCBI Taxonomy" id="360910"/>
    <lineage>
        <taxon>Bacteria</taxon>
        <taxon>Pseudomonadati</taxon>
        <taxon>Pseudomonadota</taxon>
        <taxon>Betaproteobacteria</taxon>
        <taxon>Burkholderiales</taxon>
        <taxon>Alcaligenaceae</taxon>
        <taxon>Bordetella</taxon>
    </lineage>
</organism>
<evidence type="ECO:0000313" key="6">
    <source>
        <dbReference type="EMBL" id="CAJ50040.1"/>
    </source>
</evidence>
<dbReference type="RefSeq" id="WP_012418091.1">
    <property type="nucleotide sequence ID" value="NC_010645.1"/>
</dbReference>
<dbReference type="eggNOG" id="COG0583">
    <property type="taxonomic scope" value="Bacteria"/>
</dbReference>
<dbReference type="HOGENOM" id="CLU_039613_6_0_4"/>
<keyword evidence="2" id="KW-0805">Transcription regulation</keyword>
<accession>Q2KXS2</accession>
<protein>
    <submittedName>
        <fullName evidence="6">LysR-family transcriptional regulator</fullName>
    </submittedName>
</protein>
<evidence type="ECO:0000313" key="7">
    <source>
        <dbReference type="Proteomes" id="UP000001977"/>
    </source>
</evidence>
<dbReference type="AlphaFoldDB" id="Q2KXS2"/>
<dbReference type="EMBL" id="AM167904">
    <property type="protein sequence ID" value="CAJ50040.1"/>
    <property type="molecule type" value="Genomic_DNA"/>
</dbReference>
<name>Q2KXS2_BORA1</name>
<evidence type="ECO:0000256" key="3">
    <source>
        <dbReference type="ARBA" id="ARBA00023125"/>
    </source>
</evidence>
<comment type="similarity">
    <text evidence="1">Belongs to the LysR transcriptional regulatory family.</text>
</comment>